<name>A0A132N9N5_HYDSH</name>
<dbReference type="GO" id="GO:0016616">
    <property type="term" value="F:oxidoreductase activity, acting on the CH-OH group of donors, NAD or NADP as acceptor"/>
    <property type="evidence" value="ECO:0007669"/>
    <property type="project" value="TreeGrafter"/>
</dbReference>
<accession>A0A132N9N5</accession>
<dbReference type="Gene3D" id="3.40.50.720">
    <property type="entry name" value="NAD(P)-binding Rossmann-like Domain"/>
    <property type="match status" value="1"/>
</dbReference>
<dbReference type="AlphaFoldDB" id="A0A132N9N5"/>
<dbReference type="RefSeq" id="WP_066201942.1">
    <property type="nucleotide sequence ID" value="NZ_CBCSAS010000047.1"/>
</dbReference>
<dbReference type="Proteomes" id="UP000243024">
    <property type="component" value="Unassembled WGS sequence"/>
</dbReference>
<dbReference type="PROSITE" id="PS00061">
    <property type="entry name" value="ADH_SHORT"/>
    <property type="match status" value="1"/>
</dbReference>
<gene>
    <name evidence="4" type="ORF">SA87_00080</name>
</gene>
<dbReference type="PRINTS" id="PR00080">
    <property type="entry name" value="SDRFAMILY"/>
</dbReference>
<dbReference type="CDD" id="cd05233">
    <property type="entry name" value="SDR_c"/>
    <property type="match status" value="1"/>
</dbReference>
<dbReference type="InterPro" id="IPR020904">
    <property type="entry name" value="Sc_DH/Rdtase_CS"/>
</dbReference>
<dbReference type="PANTHER" id="PTHR42760">
    <property type="entry name" value="SHORT-CHAIN DEHYDROGENASES/REDUCTASES FAMILY MEMBER"/>
    <property type="match status" value="1"/>
</dbReference>
<dbReference type="OrthoDB" id="9803333at2"/>
<comment type="caution">
    <text evidence="4">The sequence shown here is derived from an EMBL/GenBank/DDBJ whole genome shotgun (WGS) entry which is preliminary data.</text>
</comment>
<dbReference type="InterPro" id="IPR002347">
    <property type="entry name" value="SDR_fam"/>
</dbReference>
<dbReference type="NCBIfam" id="NF005559">
    <property type="entry name" value="PRK07231.1"/>
    <property type="match status" value="1"/>
</dbReference>
<comment type="similarity">
    <text evidence="1">Belongs to the short-chain dehydrogenases/reductases (SDR) family.</text>
</comment>
<dbReference type="GO" id="GO:0008206">
    <property type="term" value="P:bile acid metabolic process"/>
    <property type="evidence" value="ECO:0007669"/>
    <property type="project" value="UniProtKB-ARBA"/>
</dbReference>
<dbReference type="InterPro" id="IPR057326">
    <property type="entry name" value="KR_dom"/>
</dbReference>
<evidence type="ECO:0000313" key="4">
    <source>
        <dbReference type="EMBL" id="OAR04010.1"/>
    </source>
</evidence>
<organism evidence="4 5">
    <name type="scientific">Hydrogenibacillus schlegelii</name>
    <name type="common">Bacillus schlegelii</name>
    <dbReference type="NCBI Taxonomy" id="1484"/>
    <lineage>
        <taxon>Bacteria</taxon>
        <taxon>Bacillati</taxon>
        <taxon>Bacillota</taxon>
        <taxon>Bacilli</taxon>
        <taxon>Bacillales</taxon>
        <taxon>Bacillales Family X. Incertae Sedis</taxon>
        <taxon>Hydrogenibacillus</taxon>
    </lineage>
</organism>
<dbReference type="SUPFAM" id="SSF51735">
    <property type="entry name" value="NAD(P)-binding Rossmann-fold domains"/>
    <property type="match status" value="1"/>
</dbReference>
<evidence type="ECO:0000256" key="2">
    <source>
        <dbReference type="ARBA" id="ARBA00023002"/>
    </source>
</evidence>
<dbReference type="EMBL" id="JXBB01000028">
    <property type="protein sequence ID" value="OAR04010.1"/>
    <property type="molecule type" value="Genomic_DNA"/>
</dbReference>
<sequence>MPRLKEKRAIITGAARGIGAGIAEAFGREGASLVLFDKREDQLRETAERLKRLGYAVEVFPCDVSDPEAVERAVVAAAQGGRFDVLVINAAVIPRVRPIYEMRPEEWAQVLSVNLLGSFWMSRAVFPHMQRQGGGRIIMIASRTYFYAPPGQADYVASKGALMGLARVMARELGPYNITVNCIAPGFLPTPGVLENMPDAGERRHDLLKNQAIQRPKEIGDFADAVVFLALDAARFITGQTLIVDGGMYFH</sequence>
<keyword evidence="5" id="KW-1185">Reference proteome</keyword>
<dbReference type="FunFam" id="3.40.50.720:FF:000084">
    <property type="entry name" value="Short-chain dehydrogenase reductase"/>
    <property type="match status" value="1"/>
</dbReference>
<dbReference type="SMART" id="SM00822">
    <property type="entry name" value="PKS_KR"/>
    <property type="match status" value="1"/>
</dbReference>
<dbReference type="STRING" id="1484.SA87_00080"/>
<protein>
    <recommendedName>
        <fullName evidence="3">Ketoreductase domain-containing protein</fullName>
    </recommendedName>
</protein>
<dbReference type="InterPro" id="IPR036291">
    <property type="entry name" value="NAD(P)-bd_dom_sf"/>
</dbReference>
<evidence type="ECO:0000259" key="3">
    <source>
        <dbReference type="SMART" id="SM00822"/>
    </source>
</evidence>
<evidence type="ECO:0000256" key="1">
    <source>
        <dbReference type="ARBA" id="ARBA00006484"/>
    </source>
</evidence>
<dbReference type="Pfam" id="PF13561">
    <property type="entry name" value="adh_short_C2"/>
    <property type="match status" value="1"/>
</dbReference>
<keyword evidence="2" id="KW-0560">Oxidoreductase</keyword>
<reference evidence="4 5" key="1">
    <citation type="submission" date="2015-09" db="EMBL/GenBank/DDBJ databases">
        <title>Draft genome sequence of Hydrogenibacillus schlegelii DSM 2000.</title>
        <authorList>
            <person name="Hemp J."/>
        </authorList>
    </citation>
    <scope>NUCLEOTIDE SEQUENCE [LARGE SCALE GENOMIC DNA]</scope>
    <source>
        <strain evidence="4 5">MA 48</strain>
    </source>
</reference>
<feature type="domain" description="Ketoreductase" evidence="3">
    <location>
        <begin position="7"/>
        <end position="186"/>
    </location>
</feature>
<dbReference type="PRINTS" id="PR00081">
    <property type="entry name" value="GDHRDH"/>
</dbReference>
<evidence type="ECO:0000313" key="5">
    <source>
        <dbReference type="Proteomes" id="UP000243024"/>
    </source>
</evidence>
<proteinExistence type="inferred from homology"/>